<dbReference type="InterPro" id="IPR009081">
    <property type="entry name" value="PP-bd_ACP"/>
</dbReference>
<dbReference type="EMBL" id="JBEPCV010000011">
    <property type="protein sequence ID" value="MER6904940.1"/>
    <property type="molecule type" value="Genomic_DNA"/>
</dbReference>
<evidence type="ECO:0000313" key="3">
    <source>
        <dbReference type="EMBL" id="MER6904940.1"/>
    </source>
</evidence>
<proteinExistence type="predicted"/>
<gene>
    <name evidence="3" type="ORF">ABT322_14370</name>
</gene>
<protein>
    <submittedName>
        <fullName evidence="3">Acyl carrier protein</fullName>
    </submittedName>
</protein>
<dbReference type="Gene3D" id="1.10.1200.10">
    <property type="entry name" value="ACP-like"/>
    <property type="match status" value="1"/>
</dbReference>
<dbReference type="InterPro" id="IPR036736">
    <property type="entry name" value="ACP-like_sf"/>
</dbReference>
<dbReference type="Pfam" id="PF00550">
    <property type="entry name" value="PP-binding"/>
    <property type="match status" value="1"/>
</dbReference>
<comment type="caution">
    <text evidence="3">The sequence shown here is derived from an EMBL/GenBank/DDBJ whole genome shotgun (WGS) entry which is preliminary data.</text>
</comment>
<dbReference type="Proteomes" id="UP001490330">
    <property type="component" value="Unassembled WGS sequence"/>
</dbReference>
<feature type="domain" description="Carrier" evidence="2">
    <location>
        <begin position="18"/>
        <end position="95"/>
    </location>
</feature>
<dbReference type="SUPFAM" id="SSF47336">
    <property type="entry name" value="ACP-like"/>
    <property type="match status" value="1"/>
</dbReference>
<dbReference type="PROSITE" id="PS50075">
    <property type="entry name" value="CARRIER"/>
    <property type="match status" value="1"/>
</dbReference>
<accession>A0ABV1VG25</accession>
<evidence type="ECO:0000259" key="2">
    <source>
        <dbReference type="PROSITE" id="PS50075"/>
    </source>
</evidence>
<sequence length="98" mass="10677">MTQTRITTGDGTTPGGPDREADVQRRIAAVLTGQFKVPAESVQPHTTLREMKFDSLVLIELGLVLDKEFSVAIEDGELSDEFTLEQLAEFVVGKQADA</sequence>
<keyword evidence="4" id="KW-1185">Reference proteome</keyword>
<dbReference type="RefSeq" id="WP_350720305.1">
    <property type="nucleotide sequence ID" value="NZ_JBEPCO010000019.1"/>
</dbReference>
<name>A0ABV1VG25_9ACTN</name>
<evidence type="ECO:0000256" key="1">
    <source>
        <dbReference type="SAM" id="MobiDB-lite"/>
    </source>
</evidence>
<evidence type="ECO:0000313" key="4">
    <source>
        <dbReference type="Proteomes" id="UP001490330"/>
    </source>
</evidence>
<feature type="region of interest" description="Disordered" evidence="1">
    <location>
        <begin position="1"/>
        <end position="20"/>
    </location>
</feature>
<reference evidence="3 4" key="1">
    <citation type="submission" date="2024-06" db="EMBL/GenBank/DDBJ databases">
        <title>The Natural Products Discovery Center: Release of the First 8490 Sequenced Strains for Exploring Actinobacteria Biosynthetic Diversity.</title>
        <authorList>
            <person name="Kalkreuter E."/>
            <person name="Kautsar S.A."/>
            <person name="Yang D."/>
            <person name="Bader C.D."/>
            <person name="Teijaro C.N."/>
            <person name="Fluegel L."/>
            <person name="Davis C.M."/>
            <person name="Simpson J.R."/>
            <person name="Lauterbach L."/>
            <person name="Steele A.D."/>
            <person name="Gui C."/>
            <person name="Meng S."/>
            <person name="Li G."/>
            <person name="Viehrig K."/>
            <person name="Ye F."/>
            <person name="Su P."/>
            <person name="Kiefer A.F."/>
            <person name="Nichols A."/>
            <person name="Cepeda A.J."/>
            <person name="Yan W."/>
            <person name="Fan B."/>
            <person name="Jiang Y."/>
            <person name="Adhikari A."/>
            <person name="Zheng C.-J."/>
            <person name="Schuster L."/>
            <person name="Cowan T.M."/>
            <person name="Smanski M.J."/>
            <person name="Chevrette M.G."/>
            <person name="De Carvalho L.P.S."/>
            <person name="Shen B."/>
        </authorList>
    </citation>
    <scope>NUCLEOTIDE SEQUENCE [LARGE SCALE GENOMIC DNA]</scope>
    <source>
        <strain evidence="3 4">NPDC000632</strain>
    </source>
</reference>
<organism evidence="3 4">
    <name type="scientific">Streptomyces flaveolus</name>
    <dbReference type="NCBI Taxonomy" id="67297"/>
    <lineage>
        <taxon>Bacteria</taxon>
        <taxon>Bacillati</taxon>
        <taxon>Actinomycetota</taxon>
        <taxon>Actinomycetes</taxon>
        <taxon>Kitasatosporales</taxon>
        <taxon>Streptomycetaceae</taxon>
        <taxon>Streptomyces</taxon>
    </lineage>
</organism>